<accession>A0ABS6DTI6</accession>
<organism evidence="3 4">
    <name type="scientific">Mycoplasma zalophidermidis</name>
    <dbReference type="NCBI Taxonomy" id="398174"/>
    <lineage>
        <taxon>Bacteria</taxon>
        <taxon>Bacillati</taxon>
        <taxon>Mycoplasmatota</taxon>
        <taxon>Mollicutes</taxon>
        <taxon>Mycoplasmataceae</taxon>
        <taxon>Mycoplasma</taxon>
    </lineage>
</organism>
<evidence type="ECO:0000256" key="2">
    <source>
        <dbReference type="SAM" id="SignalP"/>
    </source>
</evidence>
<name>A0ABS6DTI6_9MOLU</name>
<feature type="compositionally biased region" description="Polar residues" evidence="1">
    <location>
        <begin position="63"/>
        <end position="77"/>
    </location>
</feature>
<gene>
    <name evidence="3" type="ORF">KQ878_03510</name>
</gene>
<comment type="caution">
    <text evidence="3">The sequence shown here is derived from an EMBL/GenBank/DDBJ whole genome shotgun (WGS) entry which is preliminary data.</text>
</comment>
<keyword evidence="4" id="KW-1185">Reference proteome</keyword>
<feature type="compositionally biased region" description="Basic and acidic residues" evidence="1">
    <location>
        <begin position="37"/>
        <end position="62"/>
    </location>
</feature>
<sequence>MNIKAVQKLFSSLLIVSTPLAFAVSCRHSTNISTKKTENIAEDKNNGGDGSKSENKDNKLDTLDTSENVRNNIPSSDTKMDKNNVKMDLTNNDNSKLSTAKKFISDIKRYLSDNNEKLRKYEIDTTDIFKEIDNLSQILNSIIIVPDQFEFYKTKINELKFEIEEGLKISESNLQKIDEISKYYELKKNETIKLNSMIDNFKWISNDKNLNLILKQVSEIFVNFEIGFIEKGREAIQSLKPFHTDKKIMLVKMNLQNLYSDFNEKLFKVLNEKTNKLINSNNSLLKNLKQKYAESSYKLSNELLSSYIITKKEHTDIIYLIETAKLSSFSIKEITLLNKFLDSANNIKNLFENVKSKIENDNHFKGEEKTRIIDDINKNIKKLDDNTTDNTININYLSDIKNVTDLISNSELLKSLLLDSRPISD</sequence>
<reference evidence="3" key="1">
    <citation type="submission" date="2021-06" db="EMBL/GenBank/DDBJ databases">
        <title>Novel Mycoplasma species detected in California sea lions (Zalophus californianus) from the USA.</title>
        <authorList>
            <person name="Volokhov D.V."/>
            <person name="Furtak V.A."/>
            <person name="Zagorodnyaya T.A."/>
        </authorList>
    </citation>
    <scope>NUCLEOTIDE SEQUENCE [LARGE SCALE GENOMIC DNA]</scope>
    <source>
        <strain evidence="3">CSL 4779</strain>
    </source>
</reference>
<feature type="signal peptide" evidence="2">
    <location>
        <begin position="1"/>
        <end position="23"/>
    </location>
</feature>
<proteinExistence type="predicted"/>
<keyword evidence="2" id="KW-0732">Signal</keyword>
<dbReference type="EMBL" id="JAHMHK010000008">
    <property type="protein sequence ID" value="MBU4693935.1"/>
    <property type="molecule type" value="Genomic_DNA"/>
</dbReference>
<evidence type="ECO:0008006" key="5">
    <source>
        <dbReference type="Google" id="ProtNLM"/>
    </source>
</evidence>
<evidence type="ECO:0000256" key="1">
    <source>
        <dbReference type="SAM" id="MobiDB-lite"/>
    </source>
</evidence>
<evidence type="ECO:0000313" key="3">
    <source>
        <dbReference type="EMBL" id="MBU4693935.1"/>
    </source>
</evidence>
<dbReference type="Proteomes" id="UP000812267">
    <property type="component" value="Unassembled WGS sequence"/>
</dbReference>
<dbReference type="PROSITE" id="PS51257">
    <property type="entry name" value="PROKAR_LIPOPROTEIN"/>
    <property type="match status" value="1"/>
</dbReference>
<feature type="region of interest" description="Disordered" evidence="1">
    <location>
        <begin position="37"/>
        <end position="84"/>
    </location>
</feature>
<evidence type="ECO:0000313" key="4">
    <source>
        <dbReference type="Proteomes" id="UP000812267"/>
    </source>
</evidence>
<feature type="chain" id="PRO_5046544392" description="Lipoprotein" evidence="2">
    <location>
        <begin position="24"/>
        <end position="425"/>
    </location>
</feature>
<dbReference type="RefSeq" id="WP_216567956.1">
    <property type="nucleotide sequence ID" value="NZ_JAHMHK010000008.1"/>
</dbReference>
<protein>
    <recommendedName>
        <fullName evidence="5">Lipoprotein</fullName>
    </recommendedName>
</protein>